<dbReference type="Pfam" id="PF00385">
    <property type="entry name" value="Chromo"/>
    <property type="match status" value="1"/>
</dbReference>
<dbReference type="HOGENOM" id="CLU_2890689_0_0_1"/>
<dbReference type="CDD" id="cd00024">
    <property type="entry name" value="CD_CSD"/>
    <property type="match status" value="1"/>
</dbReference>
<feature type="domain" description="Chromo" evidence="1">
    <location>
        <begin position="1"/>
        <end position="37"/>
    </location>
</feature>
<dbReference type="OrthoDB" id="124252at2759"/>
<organism evidence="2 3">
    <name type="scientific">Phytophthora nicotianae P1569</name>
    <dbReference type="NCBI Taxonomy" id="1317065"/>
    <lineage>
        <taxon>Eukaryota</taxon>
        <taxon>Sar</taxon>
        <taxon>Stramenopiles</taxon>
        <taxon>Oomycota</taxon>
        <taxon>Peronosporomycetes</taxon>
        <taxon>Peronosporales</taxon>
        <taxon>Peronosporaceae</taxon>
        <taxon>Phytophthora</taxon>
    </lineage>
</organism>
<evidence type="ECO:0000313" key="2">
    <source>
        <dbReference type="EMBL" id="ETI31997.1"/>
    </source>
</evidence>
<sequence length="63" mass="7139">MQAYEVKVKWLGLESVEDSWEPLKTISEDVPQLLSAYASASNDDNFQNAVTVAIDSKRRHRSN</sequence>
<dbReference type="SUPFAM" id="SSF54160">
    <property type="entry name" value="Chromo domain-like"/>
    <property type="match status" value="1"/>
</dbReference>
<dbReference type="InterPro" id="IPR000953">
    <property type="entry name" value="Chromo/chromo_shadow_dom"/>
</dbReference>
<gene>
    <name evidence="2" type="ORF">F443_21115</name>
</gene>
<protein>
    <recommendedName>
        <fullName evidence="1">Chromo domain-containing protein</fullName>
    </recommendedName>
</protein>
<dbReference type="InterPro" id="IPR016197">
    <property type="entry name" value="Chromo-like_dom_sf"/>
</dbReference>
<dbReference type="Gene3D" id="2.40.50.40">
    <property type="match status" value="1"/>
</dbReference>
<dbReference type="AlphaFoldDB" id="V9E147"/>
<dbReference type="PROSITE" id="PS50013">
    <property type="entry name" value="CHROMO_2"/>
    <property type="match status" value="1"/>
</dbReference>
<dbReference type="InterPro" id="IPR023780">
    <property type="entry name" value="Chromo_domain"/>
</dbReference>
<proteinExistence type="predicted"/>
<evidence type="ECO:0000313" key="3">
    <source>
        <dbReference type="Proteomes" id="UP000018721"/>
    </source>
</evidence>
<evidence type="ECO:0000259" key="1">
    <source>
        <dbReference type="PROSITE" id="PS50013"/>
    </source>
</evidence>
<keyword evidence="3" id="KW-1185">Reference proteome</keyword>
<name>V9E147_PHYNI</name>
<accession>V9E147</accession>
<reference evidence="2 3" key="1">
    <citation type="submission" date="2013-11" db="EMBL/GenBank/DDBJ databases">
        <title>The Genome Sequence of Phytophthora parasitica P1569.</title>
        <authorList>
            <consortium name="The Broad Institute Genomics Platform"/>
            <person name="Russ C."/>
            <person name="Tyler B."/>
            <person name="Panabieres F."/>
            <person name="Shan W."/>
            <person name="Tripathy S."/>
            <person name="Grunwald N."/>
            <person name="Machado M."/>
            <person name="Johnson C.S."/>
            <person name="Arredondo F."/>
            <person name="Hong C."/>
            <person name="Coffey M."/>
            <person name="Young S.K."/>
            <person name="Zeng Q."/>
            <person name="Gargeya S."/>
            <person name="Fitzgerald M."/>
            <person name="Abouelleil A."/>
            <person name="Alvarado L."/>
            <person name="Chapman S.B."/>
            <person name="Gainer-Dewar J."/>
            <person name="Goldberg J."/>
            <person name="Griggs A."/>
            <person name="Gujja S."/>
            <person name="Hansen M."/>
            <person name="Howarth C."/>
            <person name="Imamovic A."/>
            <person name="Ireland A."/>
            <person name="Larimer J."/>
            <person name="McCowan C."/>
            <person name="Murphy C."/>
            <person name="Pearson M."/>
            <person name="Poon T.W."/>
            <person name="Priest M."/>
            <person name="Roberts A."/>
            <person name="Saif S."/>
            <person name="Shea T."/>
            <person name="Sykes S."/>
            <person name="Wortman J."/>
            <person name="Nusbaum C."/>
            <person name="Birren B."/>
        </authorList>
    </citation>
    <scope>NUCLEOTIDE SEQUENCE [LARGE SCALE GENOMIC DNA]</scope>
    <source>
        <strain evidence="2 3">P1569</strain>
    </source>
</reference>
<dbReference type="EMBL" id="ANIZ01003709">
    <property type="protein sequence ID" value="ETI31997.1"/>
    <property type="molecule type" value="Genomic_DNA"/>
</dbReference>
<dbReference type="Proteomes" id="UP000018721">
    <property type="component" value="Unassembled WGS sequence"/>
</dbReference>
<comment type="caution">
    <text evidence="2">The sequence shown here is derived from an EMBL/GenBank/DDBJ whole genome shotgun (WGS) entry which is preliminary data.</text>
</comment>